<dbReference type="Gene3D" id="1.10.10.10">
    <property type="entry name" value="Winged helix-like DNA-binding domain superfamily/Winged helix DNA-binding domain"/>
    <property type="match status" value="1"/>
</dbReference>
<dbReference type="PANTHER" id="PTHR30126:SF40">
    <property type="entry name" value="HTH-TYPE TRANSCRIPTIONAL REGULATOR GLTR"/>
    <property type="match status" value="1"/>
</dbReference>
<sequence length="338" mass="38584">MENDNDFIFQKIQGADTVELNPNHLLTLLKVIREKSVTRAAELLNLGQPAISARLRQLNMAVGEPLYRRKGHEVVLTPAGEGLMVFAVALEENMKKAEGYIRRLRGLSAGTLRIGATVTASNYYIPLSLVEFQKKFPGIRISVETAPTHELFRRMSDLDLGFVEDPIEEEVPETFQVRRWWKDQIVLIYWKDHPKADRWKNGVMLEEVVDYPIIWREPESGVRKTIEREIEKKGLRFKLCFEVSGADAVKEAVRAKMGIGFVARRVLEHSNSDLLFSEINPPHGVEWWINIIEPNDKMKSRATQALVDLCMKMSNRISETSEQKTKNQSLKNAVGKTA</sequence>
<dbReference type="InterPro" id="IPR036388">
    <property type="entry name" value="WH-like_DNA-bd_sf"/>
</dbReference>
<name>A0A0C1UNF4_9BACT</name>
<dbReference type="RefSeq" id="WP_039721966.1">
    <property type="nucleotide sequence ID" value="NZ_CP037899.1"/>
</dbReference>
<dbReference type="Pfam" id="PF03466">
    <property type="entry name" value="LysR_substrate"/>
    <property type="match status" value="1"/>
</dbReference>
<organism evidence="8 10">
    <name type="scientific">Methylacidiphilum kamchatkense Kam1</name>
    <dbReference type="NCBI Taxonomy" id="1202785"/>
    <lineage>
        <taxon>Bacteria</taxon>
        <taxon>Pseudomonadati</taxon>
        <taxon>Verrucomicrobiota</taxon>
        <taxon>Methylacidiphilae</taxon>
        <taxon>Methylacidiphilales</taxon>
        <taxon>Methylacidiphilaceae</taxon>
        <taxon>Methylacidiphilum (ex Ratnadevi et al. 2023)</taxon>
    </lineage>
</organism>
<evidence type="ECO:0000256" key="5">
    <source>
        <dbReference type="SAM" id="MobiDB-lite"/>
    </source>
</evidence>
<evidence type="ECO:0000256" key="2">
    <source>
        <dbReference type="ARBA" id="ARBA00023015"/>
    </source>
</evidence>
<evidence type="ECO:0000256" key="1">
    <source>
        <dbReference type="ARBA" id="ARBA00009437"/>
    </source>
</evidence>
<dbReference type="PRINTS" id="PR00039">
    <property type="entry name" value="HTHLYSR"/>
</dbReference>
<dbReference type="EMBL" id="JQNX01000007">
    <property type="protein sequence ID" value="KIE58114.1"/>
    <property type="molecule type" value="Genomic_DNA"/>
</dbReference>
<dbReference type="InterPro" id="IPR005119">
    <property type="entry name" value="LysR_subst-bd"/>
</dbReference>
<comment type="similarity">
    <text evidence="1">Belongs to the LysR transcriptional regulatory family.</text>
</comment>
<keyword evidence="3 8" id="KW-0238">DNA-binding</keyword>
<reference evidence="8" key="2">
    <citation type="journal article" date="2019" name="BMC Genomics">
        <title>Complete genome sequence analysis of the thermoacidophilic verrucomicrobial methanotroph 'Candidatus Methylacidiphilum kamchatkense' strain Kam1 and comparison with its closest relatives.</title>
        <authorList>
            <person name="Kruse T."/>
            <person name="Ratnadevi C.M."/>
            <person name="Erikstad H.A."/>
            <person name="Birkeland N.K."/>
        </authorList>
    </citation>
    <scope>NUCLEOTIDE SEQUENCE</scope>
    <source>
        <strain evidence="8">Kam1</strain>
    </source>
</reference>
<dbReference type="GO" id="GO:0000976">
    <property type="term" value="F:transcription cis-regulatory region binding"/>
    <property type="evidence" value="ECO:0007669"/>
    <property type="project" value="TreeGrafter"/>
</dbReference>
<protein>
    <submittedName>
        <fullName evidence="8">DNA-binding transcriptional LysR family regulator</fullName>
    </submittedName>
    <submittedName>
        <fullName evidence="7">LysR family transcriptional regulator</fullName>
    </submittedName>
</protein>
<dbReference type="GO" id="GO:0003700">
    <property type="term" value="F:DNA-binding transcription factor activity"/>
    <property type="evidence" value="ECO:0007669"/>
    <property type="project" value="InterPro"/>
</dbReference>
<dbReference type="InterPro" id="IPR036390">
    <property type="entry name" value="WH_DNA-bd_sf"/>
</dbReference>
<feature type="region of interest" description="Disordered" evidence="5">
    <location>
        <begin position="318"/>
        <end position="338"/>
    </location>
</feature>
<evidence type="ECO:0000313" key="9">
    <source>
        <dbReference type="Proteomes" id="UP000031594"/>
    </source>
</evidence>
<evidence type="ECO:0000259" key="6">
    <source>
        <dbReference type="PROSITE" id="PS50931"/>
    </source>
</evidence>
<dbReference type="SUPFAM" id="SSF46785">
    <property type="entry name" value="Winged helix' DNA-binding domain"/>
    <property type="match status" value="1"/>
</dbReference>
<reference evidence="10" key="3">
    <citation type="submission" date="2019-03" db="EMBL/GenBank/DDBJ databases">
        <title>Complete genome of Methylacidiphilum kamchatkense Kam1.</title>
        <authorList>
            <person name="Kruse T."/>
            <person name="Murarilal Ratnadevi C."/>
            <person name="Erikstad H.-A."/>
            <person name="Birkeland N.-K."/>
        </authorList>
    </citation>
    <scope>NUCLEOTIDE SEQUENCE [LARGE SCALE GENOMIC DNA]</scope>
    <source>
        <strain evidence="10">kam1</strain>
    </source>
</reference>
<dbReference type="PROSITE" id="PS50931">
    <property type="entry name" value="HTH_LYSR"/>
    <property type="match status" value="1"/>
</dbReference>
<gene>
    <name evidence="7" type="ORF">A946_09450</name>
    <name evidence="8" type="ORF">kam1_306</name>
</gene>
<dbReference type="STRING" id="1202785.A946_09450"/>
<reference evidence="7 9" key="1">
    <citation type="submission" date="2014-08" db="EMBL/GenBank/DDBJ databases">
        <title>Methylacidiphilum kamchatkense strain Kam1 draft genome sequence.</title>
        <authorList>
            <person name="Birkeland N.-K."/>
            <person name="Erikstad H.A."/>
        </authorList>
    </citation>
    <scope>NUCLEOTIDE SEQUENCE [LARGE SCALE GENOMIC DNA]</scope>
    <source>
        <strain evidence="7 9">Kam1</strain>
    </source>
</reference>
<evidence type="ECO:0000313" key="10">
    <source>
        <dbReference type="Proteomes" id="UP000315925"/>
    </source>
</evidence>
<dbReference type="OrthoDB" id="9785745at2"/>
<dbReference type="AlphaFoldDB" id="A0A0C1UNF4"/>
<dbReference type="Proteomes" id="UP000315925">
    <property type="component" value="Chromosome"/>
</dbReference>
<evidence type="ECO:0000256" key="4">
    <source>
        <dbReference type="ARBA" id="ARBA00023163"/>
    </source>
</evidence>
<evidence type="ECO:0000313" key="7">
    <source>
        <dbReference type="EMBL" id="KIE58114.1"/>
    </source>
</evidence>
<proteinExistence type="inferred from homology"/>
<dbReference type="Proteomes" id="UP000031594">
    <property type="component" value="Unassembled WGS sequence"/>
</dbReference>
<dbReference type="KEGG" id="mkc:kam1_306"/>
<evidence type="ECO:0000256" key="3">
    <source>
        <dbReference type="ARBA" id="ARBA00023125"/>
    </source>
</evidence>
<dbReference type="Gene3D" id="3.40.190.290">
    <property type="match status" value="1"/>
</dbReference>
<dbReference type="PANTHER" id="PTHR30126">
    <property type="entry name" value="HTH-TYPE TRANSCRIPTIONAL REGULATOR"/>
    <property type="match status" value="1"/>
</dbReference>
<dbReference type="EMBL" id="CP037899">
    <property type="protein sequence ID" value="QDQ41560.1"/>
    <property type="molecule type" value="Genomic_DNA"/>
</dbReference>
<dbReference type="Pfam" id="PF00126">
    <property type="entry name" value="HTH_1"/>
    <property type="match status" value="1"/>
</dbReference>
<dbReference type="InterPro" id="IPR000847">
    <property type="entry name" value="LysR_HTH_N"/>
</dbReference>
<keyword evidence="4" id="KW-0804">Transcription</keyword>
<accession>A0A0C1UNF4</accession>
<dbReference type="SUPFAM" id="SSF53850">
    <property type="entry name" value="Periplasmic binding protein-like II"/>
    <property type="match status" value="1"/>
</dbReference>
<keyword evidence="9" id="KW-1185">Reference proteome</keyword>
<keyword evidence="2" id="KW-0805">Transcription regulation</keyword>
<evidence type="ECO:0000313" key="8">
    <source>
        <dbReference type="EMBL" id="QDQ41560.1"/>
    </source>
</evidence>
<feature type="domain" description="HTH lysR-type" evidence="6">
    <location>
        <begin position="20"/>
        <end position="77"/>
    </location>
</feature>